<feature type="domain" description="BIG2" evidence="2">
    <location>
        <begin position="976"/>
        <end position="1052"/>
    </location>
</feature>
<name>A0ABQ6NMD5_9BACL</name>
<evidence type="ECO:0000256" key="1">
    <source>
        <dbReference type="SAM" id="SignalP"/>
    </source>
</evidence>
<sequence length="1414" mass="151857">MKLVDFQKRISIILAVTLLASIFAFAGFPVKQAEAADTFDLGLVALKSVGKEKYLSVTTDNSSASASSDDAWTEELFTLEQTSDNYYTLKSKSAGKYLTAPSKTDTSAKVNGDSVSTSQKFTIKQNSDGTVSLLPLSKINSTSYYLGTTSSSSGRLYASSTSITTAQKFKLTSFRDSVRILEVTESGTSDLSSILGSSSPVPFTIDTYSMKEFVASRDDLDGKYDAVYIGKGTLVDKDNKSKTPYSMSLLSAQSQGSSTQSNNHNTSSIQNDITQLKANEITNDFIKKGLPVVFYNDSATKNGIEYQADLNSSSKALLKKNFLSYKDGSTTNVIFVDSSHISSAANFMSKTNLLEKANIRPQLTVTSKPTEYTANQANKYNAGNTINFNYTIDNVGDISQKNIELNLYISTDSSLPFGAEQVVATKQADSATGTISYTLPKGYSGIQYWRLEAVDFNTKLKDYSSGVYRFQDQKITIKVLQVMPNDSSASTLNNTNNMSSSYLVPTSGNNKDAYSISIDVMNMNTFNSTGYKTLNGIYDMLIFGFGDIYNNNAPINDDAAAAVIAFKNTGQSVMFTHDTIYNSSNSNSSNWLNKFQVITGQIAPRTDLGLGAPESSTTTEKVNDGLLTQFPFLLSSTTNVAITHNQYYTLDLEDSTVIPWYNMSGGKRTSGDSWNSYYTYSKGNVTYSGSGHTNSKFPDWEQQLFVNTMYRAYIGSNHAPQLTVNSPADYNSASNNFIPSYQNILLNYQVDDFDLADRELKTTVNFIYGGQSHEIFKDKTMLSGGTINQQVANPLPNGGDLKVEIIAKDKSGAQVSQTINVKVVKVESNIDLNRTVSSNVTDNRVQTNTTATFTYTVTPKAIPSSDALSADKMKITNITFSETLPAKLEVTSLPSGWTKTGTTATGYTVSGTLAAITYNLNGNSYIASPVAFQIGVKPTADGLYPLQNAALTFNDIGQQSARTLTFPGYVLEAVTRLTSLSLTDTKLLVGDSRRMIPTYAPLNATYASTYIWESDRPDLVTIDSSGIMKGLAAGTAHITARATDGSGLSATAAVTAIVPGLNIVGQDRVASGDSIDLTANLYTADYEKITSYQWSIKDGSSYISLNGTTSNTVSVTGKNVGNATVRLSVGTDQNYTYTKEMNIAVFKKVTSITLTGTTMIVGSTYQLNPVISPTDATDKSIAWLPSSNSSAATVNSSGLVTAVGVGEATITVQAQDGSGVTGRAVIKVIDPVPVISGPSAIELGTDGSLSVDLTTATGDVITSYEWAITEEPGKANIKGSTTSKSLNFTGTKPGKVKIKVTVHTKNGKVYIAEQEVTVKSVTLRLENSYRIQVSKFKDLFAALASSPAAGKTNIKGDLQWSSSNPSIATVDSSGRVTGVKTGTVTITVTYRNDSSITAKTTIIVERSNTSGEKY</sequence>
<accession>A0ABQ6NMD5</accession>
<dbReference type="CDD" id="cd00257">
    <property type="entry name" value="beta-trefoil_FSCN-like"/>
    <property type="match status" value="1"/>
</dbReference>
<evidence type="ECO:0000313" key="4">
    <source>
        <dbReference type="Proteomes" id="UP001285921"/>
    </source>
</evidence>
<dbReference type="PANTHER" id="PTHR23019:SF0">
    <property type="entry name" value="NUCLEAR PORE MEMBRANE GLYCOPROTEIN 210"/>
    <property type="match status" value="1"/>
</dbReference>
<dbReference type="RefSeq" id="WP_317980312.1">
    <property type="nucleotide sequence ID" value="NZ_BTCL01000008.1"/>
</dbReference>
<evidence type="ECO:0000259" key="2">
    <source>
        <dbReference type="SMART" id="SM00635"/>
    </source>
</evidence>
<feature type="domain" description="BIG2" evidence="2">
    <location>
        <begin position="1317"/>
        <end position="1400"/>
    </location>
</feature>
<dbReference type="SUPFAM" id="SSF50405">
    <property type="entry name" value="Actin-crosslinking proteins"/>
    <property type="match status" value="1"/>
</dbReference>
<dbReference type="SMART" id="SM00635">
    <property type="entry name" value="BID_2"/>
    <property type="match status" value="4"/>
</dbReference>
<reference evidence="3 4" key="1">
    <citation type="submission" date="2023-05" db="EMBL/GenBank/DDBJ databases">
        <title>Draft genome of Paenibacillus sp. CCS26.</title>
        <authorList>
            <person name="Akita H."/>
            <person name="Shinto Y."/>
            <person name="Kimura Z."/>
        </authorList>
    </citation>
    <scope>NUCLEOTIDE SEQUENCE [LARGE SCALE GENOMIC DNA]</scope>
    <source>
        <strain evidence="3 4">CCS26</strain>
    </source>
</reference>
<evidence type="ECO:0000313" key="3">
    <source>
        <dbReference type="EMBL" id="GMK45679.1"/>
    </source>
</evidence>
<comment type="caution">
    <text evidence="3">The sequence shown here is derived from an EMBL/GenBank/DDBJ whole genome shotgun (WGS) entry which is preliminary data.</text>
</comment>
<dbReference type="InterPro" id="IPR008964">
    <property type="entry name" value="Invasin/intimin_cell_adhesion"/>
</dbReference>
<dbReference type="Gene3D" id="2.60.40.1080">
    <property type="match status" value="3"/>
</dbReference>
<dbReference type="SUPFAM" id="SSF49373">
    <property type="entry name" value="Invasin/intimin cell-adhesion fragments"/>
    <property type="match status" value="3"/>
</dbReference>
<dbReference type="InterPro" id="IPR045197">
    <property type="entry name" value="NUP210-like"/>
</dbReference>
<proteinExistence type="predicted"/>
<dbReference type="Gene3D" id="2.60.40.10">
    <property type="entry name" value="Immunoglobulins"/>
    <property type="match status" value="3"/>
</dbReference>
<dbReference type="Gene3D" id="2.80.10.50">
    <property type="match status" value="1"/>
</dbReference>
<dbReference type="InterPro" id="IPR013783">
    <property type="entry name" value="Ig-like_fold"/>
</dbReference>
<keyword evidence="4" id="KW-1185">Reference proteome</keyword>
<dbReference type="PANTHER" id="PTHR23019">
    <property type="entry name" value="NUCLEAR PORE MEMBRANE GLYCOPROTEIN GP210-RELATED"/>
    <property type="match status" value="1"/>
</dbReference>
<dbReference type="EMBL" id="BTCL01000008">
    <property type="protein sequence ID" value="GMK45679.1"/>
    <property type="molecule type" value="Genomic_DNA"/>
</dbReference>
<dbReference type="InterPro" id="IPR008999">
    <property type="entry name" value="Actin-crosslinking"/>
</dbReference>
<keyword evidence="1" id="KW-0732">Signal</keyword>
<dbReference type="InterPro" id="IPR003343">
    <property type="entry name" value="Big_2"/>
</dbReference>
<gene>
    <name evidence="3" type="ORF">PghCCS26_28070</name>
</gene>
<feature type="domain" description="BIG2" evidence="2">
    <location>
        <begin position="1148"/>
        <end position="1224"/>
    </location>
</feature>
<feature type="signal peptide" evidence="1">
    <location>
        <begin position="1"/>
        <end position="26"/>
    </location>
</feature>
<organism evidence="3 4">
    <name type="scientific">Paenibacillus glycanilyticus</name>
    <dbReference type="NCBI Taxonomy" id="126569"/>
    <lineage>
        <taxon>Bacteria</taxon>
        <taxon>Bacillati</taxon>
        <taxon>Bacillota</taxon>
        <taxon>Bacilli</taxon>
        <taxon>Bacillales</taxon>
        <taxon>Paenibacillaceae</taxon>
        <taxon>Paenibacillus</taxon>
    </lineage>
</organism>
<feature type="chain" id="PRO_5045435562" description="BIG2 domain-containing protein" evidence="1">
    <location>
        <begin position="27"/>
        <end position="1414"/>
    </location>
</feature>
<feature type="domain" description="BIG2" evidence="2">
    <location>
        <begin position="1230"/>
        <end position="1312"/>
    </location>
</feature>
<dbReference type="Pfam" id="PF02368">
    <property type="entry name" value="Big_2"/>
    <property type="match status" value="3"/>
</dbReference>
<protein>
    <recommendedName>
        <fullName evidence="2">BIG2 domain-containing protein</fullName>
    </recommendedName>
</protein>
<dbReference type="Proteomes" id="UP001285921">
    <property type="component" value="Unassembled WGS sequence"/>
</dbReference>